<evidence type="ECO:0008006" key="4">
    <source>
        <dbReference type="Google" id="ProtNLM"/>
    </source>
</evidence>
<feature type="compositionally biased region" description="Pro residues" evidence="1">
    <location>
        <begin position="36"/>
        <end position="48"/>
    </location>
</feature>
<sequence>MPSAGSHQTLWTPNPPELSATLSSLSLHPPSRYKSTPPPSRYPTPTRPPKSGRASPRPGPPSRNPQEELEKSLNFLYHHAFLQTASAPVDHNQAVASLSGDKCKRIRLYVRDRASPLSPLCDLYDCHV</sequence>
<protein>
    <recommendedName>
        <fullName evidence="4">DET1- and DDB1-associated protein 1</fullName>
    </recommendedName>
</protein>
<feature type="region of interest" description="Disordered" evidence="1">
    <location>
        <begin position="1"/>
        <end position="70"/>
    </location>
</feature>
<dbReference type="AlphaFoldDB" id="A0ABD0M1S0"/>
<evidence type="ECO:0000256" key="1">
    <source>
        <dbReference type="SAM" id="MobiDB-lite"/>
    </source>
</evidence>
<keyword evidence="3" id="KW-1185">Reference proteome</keyword>
<dbReference type="EMBL" id="JACVVK020000009">
    <property type="protein sequence ID" value="KAK7505865.1"/>
    <property type="molecule type" value="Genomic_DNA"/>
</dbReference>
<gene>
    <name evidence="2" type="ORF">BaRGS_00003136</name>
</gene>
<evidence type="ECO:0000313" key="2">
    <source>
        <dbReference type="EMBL" id="KAK7505865.1"/>
    </source>
</evidence>
<feature type="compositionally biased region" description="Polar residues" evidence="1">
    <location>
        <begin position="1"/>
        <end position="12"/>
    </location>
</feature>
<reference evidence="2 3" key="1">
    <citation type="journal article" date="2023" name="Sci. Data">
        <title>Genome assembly of the Korean intertidal mud-creeper Batillaria attramentaria.</title>
        <authorList>
            <person name="Patra A.K."/>
            <person name="Ho P.T."/>
            <person name="Jun S."/>
            <person name="Lee S.J."/>
            <person name="Kim Y."/>
            <person name="Won Y.J."/>
        </authorList>
    </citation>
    <scope>NUCLEOTIDE SEQUENCE [LARGE SCALE GENOMIC DNA]</scope>
    <source>
        <strain evidence="2">Wonlab-2016</strain>
    </source>
</reference>
<name>A0ABD0M1S0_9CAEN</name>
<organism evidence="2 3">
    <name type="scientific">Batillaria attramentaria</name>
    <dbReference type="NCBI Taxonomy" id="370345"/>
    <lineage>
        <taxon>Eukaryota</taxon>
        <taxon>Metazoa</taxon>
        <taxon>Spiralia</taxon>
        <taxon>Lophotrochozoa</taxon>
        <taxon>Mollusca</taxon>
        <taxon>Gastropoda</taxon>
        <taxon>Caenogastropoda</taxon>
        <taxon>Sorbeoconcha</taxon>
        <taxon>Cerithioidea</taxon>
        <taxon>Batillariidae</taxon>
        <taxon>Batillaria</taxon>
    </lineage>
</organism>
<dbReference type="Proteomes" id="UP001519460">
    <property type="component" value="Unassembled WGS sequence"/>
</dbReference>
<comment type="caution">
    <text evidence="2">The sequence shown here is derived from an EMBL/GenBank/DDBJ whole genome shotgun (WGS) entry which is preliminary data.</text>
</comment>
<accession>A0ABD0M1S0</accession>
<evidence type="ECO:0000313" key="3">
    <source>
        <dbReference type="Proteomes" id="UP001519460"/>
    </source>
</evidence>
<proteinExistence type="predicted"/>